<evidence type="ECO:0000256" key="2">
    <source>
        <dbReference type="ARBA" id="ARBA00022694"/>
    </source>
</evidence>
<feature type="binding site" evidence="4 6">
    <location>
        <position position="111"/>
    </location>
    <ligand>
        <name>substrate</name>
    </ligand>
</feature>
<dbReference type="EMBL" id="NXLT01000003">
    <property type="protein sequence ID" value="RDU67346.1"/>
    <property type="molecule type" value="Genomic_DNA"/>
</dbReference>
<dbReference type="InterPro" id="IPR001406">
    <property type="entry name" value="PsdUridine_synth_TruA"/>
</dbReference>
<dbReference type="CDD" id="cd02570">
    <property type="entry name" value="PseudoU_synth_EcTruA"/>
    <property type="match status" value="1"/>
</dbReference>
<dbReference type="HAMAP" id="MF_00171">
    <property type="entry name" value="TruA"/>
    <property type="match status" value="1"/>
</dbReference>
<feature type="domain" description="Pseudouridine synthase I TruA alpha/beta" evidence="8">
    <location>
        <begin position="142"/>
        <end position="242"/>
    </location>
</feature>
<evidence type="ECO:0000259" key="8">
    <source>
        <dbReference type="Pfam" id="PF01416"/>
    </source>
</evidence>
<sequence>MMRVLAKIAYDGSAFSGFAPQKEQGIVSVSNTLYKILSRVGIDSKILAAGRTDKGVHASAQMIAFDVTHRWDLAYLRTLLNKKSYPYIFFISLRYVSEDFHPRFWATWRAYRYLVGLQMPNPFSARFVSYEQFGDIHRLQEALRLFMGSHDFVFFKKQGTHSKDSIRTIMQSYAYVYRDFLIVHIRANGFLRAQVRLMLGASFSYARGELSKPQLQAQIDAQSRYHSTPVSPNGLYLCGVGYSSMSVSTMLSSGEKIL</sequence>
<evidence type="ECO:0000313" key="10">
    <source>
        <dbReference type="Proteomes" id="UP000256514"/>
    </source>
</evidence>
<accession>A0A3D8IR12</accession>
<dbReference type="Pfam" id="PF01416">
    <property type="entry name" value="PseudoU_synth_1"/>
    <property type="match status" value="2"/>
</dbReference>
<comment type="caution">
    <text evidence="9">The sequence shown here is derived from an EMBL/GenBank/DDBJ whole genome shotgun (WGS) entry which is preliminary data.</text>
</comment>
<comment type="similarity">
    <text evidence="1 4 7">Belongs to the tRNA pseudouridine synthase TruA family.</text>
</comment>
<evidence type="ECO:0000256" key="1">
    <source>
        <dbReference type="ARBA" id="ARBA00009375"/>
    </source>
</evidence>
<keyword evidence="2 4" id="KW-0819">tRNA processing</keyword>
<evidence type="ECO:0000256" key="5">
    <source>
        <dbReference type="PIRSR" id="PIRSR001430-1"/>
    </source>
</evidence>
<comment type="subunit">
    <text evidence="4">Homodimer.</text>
</comment>
<dbReference type="PANTHER" id="PTHR11142:SF0">
    <property type="entry name" value="TRNA PSEUDOURIDINE SYNTHASE-LIKE 1"/>
    <property type="match status" value="1"/>
</dbReference>
<dbReference type="NCBIfam" id="TIGR00071">
    <property type="entry name" value="hisT_truA"/>
    <property type="match status" value="1"/>
</dbReference>
<dbReference type="InterPro" id="IPR020097">
    <property type="entry name" value="PsdUridine_synth_TruA_a/b_dom"/>
</dbReference>
<dbReference type="OrthoDB" id="9811823at2"/>
<dbReference type="InterPro" id="IPR020094">
    <property type="entry name" value="TruA/RsuA/RluB/E/F_N"/>
</dbReference>
<dbReference type="InterPro" id="IPR020095">
    <property type="entry name" value="PsdUridine_synth_TruA_C"/>
</dbReference>
<dbReference type="SUPFAM" id="SSF55120">
    <property type="entry name" value="Pseudouridine synthase"/>
    <property type="match status" value="1"/>
</dbReference>
<proteinExistence type="inferred from homology"/>
<dbReference type="GO" id="GO:0031119">
    <property type="term" value="P:tRNA pseudouridine synthesis"/>
    <property type="evidence" value="ECO:0007669"/>
    <property type="project" value="UniProtKB-UniRule"/>
</dbReference>
<evidence type="ECO:0000256" key="4">
    <source>
        <dbReference type="HAMAP-Rule" id="MF_00171"/>
    </source>
</evidence>
<dbReference type="EC" id="5.4.99.12" evidence="4"/>
<evidence type="ECO:0000256" key="6">
    <source>
        <dbReference type="PIRSR" id="PIRSR001430-2"/>
    </source>
</evidence>
<protein>
    <recommendedName>
        <fullName evidence="4">tRNA pseudouridine synthase A</fullName>
        <ecNumber evidence="4">5.4.99.12</ecNumber>
    </recommendedName>
    <alternativeName>
        <fullName evidence="4">tRNA pseudouridine(38-40) synthase</fullName>
    </alternativeName>
    <alternativeName>
        <fullName evidence="4">tRNA pseudouridylate synthase I</fullName>
    </alternativeName>
    <alternativeName>
        <fullName evidence="4">tRNA-uridine isomerase I</fullName>
    </alternativeName>
</protein>
<name>A0A3D8IR12_9HELI</name>
<evidence type="ECO:0000256" key="7">
    <source>
        <dbReference type="RuleBase" id="RU003792"/>
    </source>
</evidence>
<dbReference type="GO" id="GO:0160147">
    <property type="term" value="F:tRNA pseudouridine(38-40) synthase activity"/>
    <property type="evidence" value="ECO:0007669"/>
    <property type="project" value="UniProtKB-EC"/>
</dbReference>
<dbReference type="InterPro" id="IPR020103">
    <property type="entry name" value="PsdUridine_synth_cat_dom_sf"/>
</dbReference>
<evidence type="ECO:0000313" key="9">
    <source>
        <dbReference type="EMBL" id="RDU67346.1"/>
    </source>
</evidence>
<dbReference type="Gene3D" id="3.30.70.580">
    <property type="entry name" value="Pseudouridine synthase I, catalytic domain, N-terminal subdomain"/>
    <property type="match status" value="1"/>
</dbReference>
<dbReference type="Proteomes" id="UP000256514">
    <property type="component" value="Unassembled WGS sequence"/>
</dbReference>
<organism evidence="9 10">
    <name type="scientific">Helicobacter equorum</name>
    <dbReference type="NCBI Taxonomy" id="361872"/>
    <lineage>
        <taxon>Bacteria</taxon>
        <taxon>Pseudomonadati</taxon>
        <taxon>Campylobacterota</taxon>
        <taxon>Epsilonproteobacteria</taxon>
        <taxon>Campylobacterales</taxon>
        <taxon>Helicobacteraceae</taxon>
        <taxon>Helicobacter</taxon>
    </lineage>
</organism>
<dbReference type="GO" id="GO:0003723">
    <property type="term" value="F:RNA binding"/>
    <property type="evidence" value="ECO:0007669"/>
    <property type="project" value="InterPro"/>
</dbReference>
<feature type="active site" description="Nucleophile" evidence="4 5">
    <location>
        <position position="53"/>
    </location>
</feature>
<dbReference type="AlphaFoldDB" id="A0A3D8IR12"/>
<evidence type="ECO:0000256" key="3">
    <source>
        <dbReference type="ARBA" id="ARBA00023235"/>
    </source>
</evidence>
<feature type="domain" description="Pseudouridine synthase I TruA alpha/beta" evidence="8">
    <location>
        <begin position="8"/>
        <end position="103"/>
    </location>
</feature>
<dbReference type="Gene3D" id="3.30.70.660">
    <property type="entry name" value="Pseudouridine synthase I, catalytic domain, C-terminal subdomain"/>
    <property type="match status" value="1"/>
</dbReference>
<comment type="caution">
    <text evidence="4">Lacks conserved residue(s) required for the propagation of feature annotation.</text>
</comment>
<dbReference type="PANTHER" id="PTHR11142">
    <property type="entry name" value="PSEUDOURIDYLATE SYNTHASE"/>
    <property type="match status" value="1"/>
</dbReference>
<comment type="function">
    <text evidence="4">Formation of pseudouridine at positions 38, 39 and 40 in the anticodon stem and loop of transfer RNAs.</text>
</comment>
<dbReference type="PIRSF" id="PIRSF001430">
    <property type="entry name" value="tRNA_psdUrid_synth"/>
    <property type="match status" value="1"/>
</dbReference>
<keyword evidence="3 4" id="KW-0413">Isomerase</keyword>
<comment type="catalytic activity">
    <reaction evidence="4 7">
        <text>uridine(38/39/40) in tRNA = pseudouridine(38/39/40) in tRNA</text>
        <dbReference type="Rhea" id="RHEA:22376"/>
        <dbReference type="Rhea" id="RHEA-COMP:10085"/>
        <dbReference type="Rhea" id="RHEA-COMP:10087"/>
        <dbReference type="ChEBI" id="CHEBI:65314"/>
        <dbReference type="ChEBI" id="CHEBI:65315"/>
        <dbReference type="EC" id="5.4.99.12"/>
    </reaction>
</comment>
<gene>
    <name evidence="4 9" type="primary">truA</name>
    <name evidence="9" type="ORF">CQA54_05085</name>
</gene>
<reference evidence="9 10" key="1">
    <citation type="submission" date="2018-04" db="EMBL/GenBank/DDBJ databases">
        <title>Novel Campyloabacter and Helicobacter Species and Strains.</title>
        <authorList>
            <person name="Mannion A.J."/>
            <person name="Shen Z."/>
            <person name="Fox J.G."/>
        </authorList>
    </citation>
    <scope>NUCLEOTIDE SEQUENCE [LARGE SCALE GENOMIC DNA]</scope>
    <source>
        <strain evidence="9 10">MIT 12-6600</strain>
    </source>
</reference>
<keyword evidence="10" id="KW-1185">Reference proteome</keyword>